<dbReference type="InterPro" id="IPR036390">
    <property type="entry name" value="WH_DNA-bd_sf"/>
</dbReference>
<dbReference type="Pfam" id="PF00027">
    <property type="entry name" value="cNMP_binding"/>
    <property type="match status" value="1"/>
</dbReference>
<dbReference type="SMART" id="SM00419">
    <property type="entry name" value="HTH_CRP"/>
    <property type="match status" value="1"/>
</dbReference>
<sequence>MVEAAVRDSRRVPMRRELLTEGRAVPEPMLLVSGWAARVRILVDGRRQFLSFLLPGDLIGLCRQDRPLAVSTVQTLTDAKVATAPDSDVADLHQAYAASNALEEAYLLAQITRLGRLNALDRICDLMLEIHERLALADLIQGRSFEVPLTQEMLADALGLTPVHINRMLQQARRDGDLEWRGSRVTLSDPAALARRIGRTPARVSADV</sequence>
<keyword evidence="3" id="KW-0804">Transcription</keyword>
<dbReference type="Gene3D" id="1.10.10.10">
    <property type="entry name" value="Winged helix-like DNA-binding domain superfamily/Winged helix DNA-binding domain"/>
    <property type="match status" value="1"/>
</dbReference>
<dbReference type="GO" id="GO:0006355">
    <property type="term" value="P:regulation of DNA-templated transcription"/>
    <property type="evidence" value="ECO:0007669"/>
    <property type="project" value="InterPro"/>
</dbReference>
<reference evidence="5 6" key="1">
    <citation type="submission" date="2020-03" db="EMBL/GenBank/DDBJ databases">
        <title>Genomic Encyclopedia of Type Strains, Phase IV (KMG-IV): sequencing the most valuable type-strain genomes for metagenomic binning, comparative biology and taxonomic classification.</title>
        <authorList>
            <person name="Goeker M."/>
        </authorList>
    </citation>
    <scope>NUCLEOTIDE SEQUENCE [LARGE SCALE GENOMIC DNA]</scope>
    <source>
        <strain evidence="5 6">DSM 7225</strain>
    </source>
</reference>
<dbReference type="SUPFAM" id="SSF46785">
    <property type="entry name" value="Winged helix' DNA-binding domain"/>
    <property type="match status" value="1"/>
</dbReference>
<comment type="caution">
    <text evidence="5">The sequence shown here is derived from an EMBL/GenBank/DDBJ whole genome shotgun (WGS) entry which is preliminary data.</text>
</comment>
<proteinExistence type="predicted"/>
<keyword evidence="6" id="KW-1185">Reference proteome</keyword>
<evidence type="ECO:0000256" key="2">
    <source>
        <dbReference type="ARBA" id="ARBA00023125"/>
    </source>
</evidence>
<dbReference type="PROSITE" id="PS51063">
    <property type="entry name" value="HTH_CRP_2"/>
    <property type="match status" value="1"/>
</dbReference>
<dbReference type="CDD" id="cd00038">
    <property type="entry name" value="CAP_ED"/>
    <property type="match status" value="1"/>
</dbReference>
<organism evidence="5 6">
    <name type="scientific">Sphingomonas trueperi</name>
    <dbReference type="NCBI Taxonomy" id="53317"/>
    <lineage>
        <taxon>Bacteria</taxon>
        <taxon>Pseudomonadati</taxon>
        <taxon>Pseudomonadota</taxon>
        <taxon>Alphaproteobacteria</taxon>
        <taxon>Sphingomonadales</taxon>
        <taxon>Sphingomonadaceae</taxon>
        <taxon>Sphingomonas</taxon>
    </lineage>
</organism>
<dbReference type="InterPro" id="IPR018490">
    <property type="entry name" value="cNMP-bd_dom_sf"/>
</dbReference>
<dbReference type="AlphaFoldDB" id="A0A7X5Y2J8"/>
<dbReference type="Proteomes" id="UP000531251">
    <property type="component" value="Unassembled WGS sequence"/>
</dbReference>
<protein>
    <submittedName>
        <fullName evidence="5">CRP-like cAMP-binding protein</fullName>
    </submittedName>
</protein>
<dbReference type="EMBL" id="JAATJB010000024">
    <property type="protein sequence ID" value="NJB99923.1"/>
    <property type="molecule type" value="Genomic_DNA"/>
</dbReference>
<accession>A0A7X5Y2J8</accession>
<evidence type="ECO:0000313" key="6">
    <source>
        <dbReference type="Proteomes" id="UP000531251"/>
    </source>
</evidence>
<evidence type="ECO:0000313" key="5">
    <source>
        <dbReference type="EMBL" id="NJB99923.1"/>
    </source>
</evidence>
<dbReference type="Pfam" id="PF13545">
    <property type="entry name" value="HTH_Crp_2"/>
    <property type="match status" value="1"/>
</dbReference>
<dbReference type="GO" id="GO:0003677">
    <property type="term" value="F:DNA binding"/>
    <property type="evidence" value="ECO:0007669"/>
    <property type="project" value="UniProtKB-KW"/>
</dbReference>
<name>A0A7X5Y2J8_9SPHN</name>
<dbReference type="InterPro" id="IPR036388">
    <property type="entry name" value="WH-like_DNA-bd_sf"/>
</dbReference>
<gene>
    <name evidence="5" type="ORF">GGR89_004271</name>
</gene>
<keyword evidence="1" id="KW-0805">Transcription regulation</keyword>
<evidence type="ECO:0000259" key="4">
    <source>
        <dbReference type="PROSITE" id="PS51063"/>
    </source>
</evidence>
<keyword evidence="2" id="KW-0238">DNA-binding</keyword>
<evidence type="ECO:0000256" key="1">
    <source>
        <dbReference type="ARBA" id="ARBA00023015"/>
    </source>
</evidence>
<dbReference type="Gene3D" id="2.60.120.10">
    <property type="entry name" value="Jelly Rolls"/>
    <property type="match status" value="1"/>
</dbReference>
<dbReference type="SUPFAM" id="SSF51206">
    <property type="entry name" value="cAMP-binding domain-like"/>
    <property type="match status" value="1"/>
</dbReference>
<feature type="domain" description="HTH crp-type" evidence="4">
    <location>
        <begin position="117"/>
        <end position="191"/>
    </location>
</feature>
<dbReference type="InterPro" id="IPR000595">
    <property type="entry name" value="cNMP-bd_dom"/>
</dbReference>
<dbReference type="RefSeq" id="WP_241218050.1">
    <property type="nucleotide sequence ID" value="NZ_BAAADY010000037.1"/>
</dbReference>
<dbReference type="InterPro" id="IPR012318">
    <property type="entry name" value="HTH_CRP"/>
</dbReference>
<dbReference type="InterPro" id="IPR014710">
    <property type="entry name" value="RmlC-like_jellyroll"/>
</dbReference>
<evidence type="ECO:0000256" key="3">
    <source>
        <dbReference type="ARBA" id="ARBA00023163"/>
    </source>
</evidence>